<dbReference type="GO" id="GO:0005886">
    <property type="term" value="C:plasma membrane"/>
    <property type="evidence" value="ECO:0007669"/>
    <property type="project" value="TreeGrafter"/>
</dbReference>
<feature type="region of interest" description="Disordered" evidence="1">
    <location>
        <begin position="893"/>
        <end position="918"/>
    </location>
</feature>
<feature type="compositionally biased region" description="Low complexity" evidence="1">
    <location>
        <begin position="954"/>
        <end position="968"/>
    </location>
</feature>
<dbReference type="Pfam" id="PF00621">
    <property type="entry name" value="RhoGEF"/>
    <property type="match status" value="1"/>
</dbReference>
<gene>
    <name evidence="4" type="primary">LOC113520702</name>
</gene>
<organism evidence="3 4">
    <name type="scientific">Galleria mellonella</name>
    <name type="common">Greater wax moth</name>
    <dbReference type="NCBI Taxonomy" id="7137"/>
    <lineage>
        <taxon>Eukaryota</taxon>
        <taxon>Metazoa</taxon>
        <taxon>Ecdysozoa</taxon>
        <taxon>Arthropoda</taxon>
        <taxon>Hexapoda</taxon>
        <taxon>Insecta</taxon>
        <taxon>Pterygota</taxon>
        <taxon>Neoptera</taxon>
        <taxon>Endopterygota</taxon>
        <taxon>Lepidoptera</taxon>
        <taxon>Glossata</taxon>
        <taxon>Ditrysia</taxon>
        <taxon>Pyraloidea</taxon>
        <taxon>Pyralidae</taxon>
        <taxon>Galleriinae</taxon>
        <taxon>Galleria</taxon>
    </lineage>
</organism>
<protein>
    <submittedName>
        <fullName evidence="4">Uncharacterized protein LOC113520702 isoform X1</fullName>
    </submittedName>
</protein>
<feature type="region of interest" description="Disordered" evidence="1">
    <location>
        <begin position="950"/>
        <end position="1014"/>
    </location>
</feature>
<feature type="domain" description="DH" evidence="2">
    <location>
        <begin position="514"/>
        <end position="705"/>
    </location>
</feature>
<dbReference type="InterPro" id="IPR011993">
    <property type="entry name" value="PH-like_dom_sf"/>
</dbReference>
<dbReference type="PANTHER" id="PTHR13217:SF11">
    <property type="entry name" value="PLECKSTRIN HOMOLOGY DOMAIN-CONTAINING FAMILY G MEMBER 5"/>
    <property type="match status" value="1"/>
</dbReference>
<feature type="compositionally biased region" description="Low complexity" evidence="1">
    <location>
        <begin position="1041"/>
        <end position="1050"/>
    </location>
</feature>
<feature type="compositionally biased region" description="Polar residues" evidence="1">
    <location>
        <begin position="898"/>
        <end position="915"/>
    </location>
</feature>
<dbReference type="SUPFAM" id="SSF48065">
    <property type="entry name" value="DBL homology domain (DH-domain)"/>
    <property type="match status" value="1"/>
</dbReference>
<dbReference type="RefSeq" id="XP_026761913.1">
    <property type="nucleotide sequence ID" value="XM_026906112.3"/>
</dbReference>
<evidence type="ECO:0000259" key="2">
    <source>
        <dbReference type="PROSITE" id="PS50010"/>
    </source>
</evidence>
<feature type="region of interest" description="Disordered" evidence="1">
    <location>
        <begin position="283"/>
        <end position="313"/>
    </location>
</feature>
<feature type="compositionally biased region" description="Polar residues" evidence="1">
    <location>
        <begin position="1065"/>
        <end position="1087"/>
    </location>
</feature>
<dbReference type="GO" id="GO:0030139">
    <property type="term" value="C:endocytic vesicle"/>
    <property type="evidence" value="ECO:0007669"/>
    <property type="project" value="TreeGrafter"/>
</dbReference>
<dbReference type="Gene3D" id="1.20.900.10">
    <property type="entry name" value="Dbl homology (DH) domain"/>
    <property type="match status" value="1"/>
</dbReference>
<name>A0A6J1WYM9_GALME</name>
<dbReference type="GO" id="GO:0005085">
    <property type="term" value="F:guanyl-nucleotide exchange factor activity"/>
    <property type="evidence" value="ECO:0007669"/>
    <property type="project" value="InterPro"/>
</dbReference>
<dbReference type="PROSITE" id="PS50010">
    <property type="entry name" value="DH_2"/>
    <property type="match status" value="1"/>
</dbReference>
<feature type="compositionally biased region" description="Low complexity" evidence="1">
    <location>
        <begin position="976"/>
        <end position="990"/>
    </location>
</feature>
<dbReference type="PANTHER" id="PTHR13217">
    <property type="entry name" value="PLECKSTRIN HOMOLOGY DOMAIN-CONTAINING FAMILY G MEMBER 7"/>
    <property type="match status" value="1"/>
</dbReference>
<dbReference type="InParanoid" id="A0A6J1WYM9"/>
<feature type="compositionally biased region" description="Low complexity" evidence="1">
    <location>
        <begin position="283"/>
        <end position="299"/>
    </location>
</feature>
<dbReference type="Gene3D" id="2.30.29.30">
    <property type="entry name" value="Pleckstrin-homology domain (PH domain)/Phosphotyrosine-binding domain (PTB)"/>
    <property type="match status" value="1"/>
</dbReference>
<sequence>MDRLRQKSKKDKPIKYMDKEKPNMYISDAKTLKENIKITEILRTVKMNSSMRIKAPRGSKVMQNKDFSDNDSFGAVINDDGKQCLDSLSTRNSLINDNIINIIEVANKNCVSCNQESNTDKTGAELDKTIRADVSETTENKTNSQLDNSSSKLVNGDLDRSNSNQITPTTSITNEYSNLKSRERKLSLDHTMLMRRDSLSQSEMDLHSIGKSPLERKSSFFRKKWESFKKNASESFKKQSLGRSQSQLDRCGSVSVSMQSLNEKSESDNTDCCLNNNNDGSVSSLQSSAAGQSSSSLSVNQGERLSPLPGEQNCLPGSLPNGGMSTGSINCLNDTCGSESLLNSRAISMSSGLDTAVKRRRRKTSLANRVTWLASENMTNYLRKVIPDDTYTNNKETPMCHSYQDLVSISKKKTDNKGRRLSYQRAVSGEDPVLPSRYQESGLRRRPLIPEDSEADYELSNLLAEFTKNGVPPLKGFCVANVHDEALRYVFWAENPQNLEELYDIKKLSPNEEARQAVIRELIVTEADYIRHLMAIVEVFIAAAHALQDSGKLLEVDTERLFSNIPDVLNASLYFWEITIYPMLLDSAEKSAPFNTEFMAQGFCRFRDLFQPYEKYVSEQTKALDYLRSLSSNSDFMMYLTWCHSQKSCNRLQLSDIMVKPMQRLTKYSLILRRVIAHTDAEPERTSLIAMESFSKNYVLDLNRSIRQREELERLEALANSIDAYELDFKDEDMDKYFRQYAQLNLKAPMVNCLPSHSRTLIHQGDLRFKDNINPKEIEVRVVLLTDMLLVCKKQLSKNSAYPFKLIRPKYMVDKLLHFPKCNRNSKEISALIFVMLDDVGSATHAFSLSETNKDPNSQGGLKLWEQKVKEAKLTYELGVWFAKNPSRDLSEVEMDSSSDYGASGANGTKPSSDDVNIEREARERVAAMLHRSMGASTDYDFSQASMTTDSFDGEASGTSAGARSGAHSLRHPMHRNSTGGSSRNSRLSSFHQSTSAASHDEPQAGPSKHNYRAGSSVEHLIPPFNPEDAVTSITVNVVSESESETVVPAQPAPQPGPSKPPSPNKLTLRSSSSSHNTLRVQPQNSAMALVHSLPDLTIDPSPPRPVHPPNTQSASEKLYQSHQELLQRNRLSASQHHQYLSPDHRGTSYPPPSPTRASLKRGLAFSYSFKNPPLSKMGHVNSQSQLQAEAGPSTSQQAKAQNEKASTSAPVAGPSSSNDKGDKKSKHVSSRNKGGGSLSPNRKEDKGD</sequence>
<dbReference type="GeneID" id="113520702"/>
<dbReference type="AlphaFoldDB" id="A0A6J1WYM9"/>
<proteinExistence type="predicted"/>
<evidence type="ECO:0000313" key="3">
    <source>
        <dbReference type="Proteomes" id="UP001652740"/>
    </source>
</evidence>
<keyword evidence="3" id="KW-1185">Reference proteome</keyword>
<dbReference type="GO" id="GO:0043542">
    <property type="term" value="P:endothelial cell migration"/>
    <property type="evidence" value="ECO:0007669"/>
    <property type="project" value="TreeGrafter"/>
</dbReference>
<evidence type="ECO:0000313" key="4">
    <source>
        <dbReference type="RefSeq" id="XP_026761913.1"/>
    </source>
</evidence>
<dbReference type="GO" id="GO:0007266">
    <property type="term" value="P:Rho protein signal transduction"/>
    <property type="evidence" value="ECO:0007669"/>
    <property type="project" value="TreeGrafter"/>
</dbReference>
<evidence type="ECO:0000256" key="1">
    <source>
        <dbReference type="SAM" id="MobiDB-lite"/>
    </source>
</evidence>
<dbReference type="GO" id="GO:0030424">
    <property type="term" value="C:axon"/>
    <property type="evidence" value="ECO:0007669"/>
    <property type="project" value="TreeGrafter"/>
</dbReference>
<feature type="region of interest" description="Disordered" evidence="1">
    <location>
        <begin position="1041"/>
        <end position="1249"/>
    </location>
</feature>
<dbReference type="Proteomes" id="UP001652740">
    <property type="component" value="Unplaced"/>
</dbReference>
<feature type="region of interest" description="Disordered" evidence="1">
    <location>
        <begin position="133"/>
        <end position="173"/>
    </location>
</feature>
<feature type="compositionally biased region" description="Polar residues" evidence="1">
    <location>
        <begin position="135"/>
        <end position="153"/>
    </location>
</feature>
<reference evidence="4" key="1">
    <citation type="submission" date="2025-08" db="UniProtKB">
        <authorList>
            <consortium name="RefSeq"/>
        </authorList>
    </citation>
    <scope>IDENTIFICATION</scope>
    <source>
        <tissue evidence="4">Whole larvae</tissue>
    </source>
</reference>
<dbReference type="InterPro" id="IPR040181">
    <property type="entry name" value="PKHG5/7"/>
</dbReference>
<feature type="compositionally biased region" description="Pro residues" evidence="1">
    <location>
        <begin position="1051"/>
        <end position="1064"/>
    </location>
</feature>
<dbReference type="SMART" id="SM00325">
    <property type="entry name" value="RhoGEF"/>
    <property type="match status" value="1"/>
</dbReference>
<dbReference type="CDD" id="cd00160">
    <property type="entry name" value="RhoGEF"/>
    <property type="match status" value="1"/>
</dbReference>
<feature type="compositionally biased region" description="Polar residues" evidence="1">
    <location>
        <begin position="1181"/>
        <end position="1210"/>
    </location>
</feature>
<dbReference type="OrthoDB" id="5585231at2759"/>
<dbReference type="SUPFAM" id="SSF50729">
    <property type="entry name" value="PH domain-like"/>
    <property type="match status" value="1"/>
</dbReference>
<accession>A0A6J1WYM9</accession>
<dbReference type="KEGG" id="gmw:113520702"/>
<feature type="compositionally biased region" description="Polar residues" evidence="1">
    <location>
        <begin position="161"/>
        <end position="173"/>
    </location>
</feature>
<dbReference type="InterPro" id="IPR000219">
    <property type="entry name" value="DH_dom"/>
</dbReference>
<dbReference type="InterPro" id="IPR035899">
    <property type="entry name" value="DBL_dom_sf"/>
</dbReference>
<feature type="compositionally biased region" description="Polar residues" evidence="1">
    <location>
        <begin position="1110"/>
        <end position="1139"/>
    </location>
</feature>